<organism evidence="17 18">
    <name type="scientific">Nitratiruptor tergarcus DSM 16512</name>
    <dbReference type="NCBI Taxonomy" id="1069081"/>
    <lineage>
        <taxon>Bacteria</taxon>
        <taxon>Pseudomonadati</taxon>
        <taxon>Campylobacterota</taxon>
        <taxon>Epsilonproteobacteria</taxon>
        <taxon>Nautiliales</taxon>
        <taxon>Nitratiruptoraceae</taxon>
        <taxon>Nitratiruptor</taxon>
    </lineage>
</organism>
<evidence type="ECO:0000313" key="18">
    <source>
        <dbReference type="Proteomes" id="UP000192602"/>
    </source>
</evidence>
<feature type="transmembrane region" description="Helical" evidence="16">
    <location>
        <begin position="189"/>
        <end position="208"/>
    </location>
</feature>
<dbReference type="Pfam" id="PF01098">
    <property type="entry name" value="FTSW_RODA_SPOVE"/>
    <property type="match status" value="1"/>
</dbReference>
<name>A0A1W1WQ19_9BACT</name>
<feature type="transmembrane region" description="Helical" evidence="16">
    <location>
        <begin position="105"/>
        <end position="125"/>
    </location>
</feature>
<evidence type="ECO:0000256" key="4">
    <source>
        <dbReference type="ARBA" id="ARBA00022692"/>
    </source>
</evidence>
<dbReference type="Proteomes" id="UP000192602">
    <property type="component" value="Unassembled WGS sequence"/>
</dbReference>
<dbReference type="PANTHER" id="PTHR30474:SF2">
    <property type="entry name" value="PEPTIDOGLYCAN GLYCOSYLTRANSFERASE FTSW-RELATED"/>
    <property type="match status" value="1"/>
</dbReference>
<keyword evidence="3" id="KW-0808">Transferase</keyword>
<feature type="transmembrane region" description="Helical" evidence="16">
    <location>
        <begin position="39"/>
        <end position="59"/>
    </location>
</feature>
<evidence type="ECO:0000313" key="17">
    <source>
        <dbReference type="EMBL" id="SMC08336.1"/>
    </source>
</evidence>
<keyword evidence="18" id="KW-1185">Reference proteome</keyword>
<feature type="transmembrane region" description="Helical" evidence="16">
    <location>
        <begin position="165"/>
        <end position="182"/>
    </location>
</feature>
<keyword evidence="8 16" id="KW-0472">Membrane</keyword>
<keyword evidence="4 16" id="KW-0812">Transmembrane</keyword>
<evidence type="ECO:0000256" key="13">
    <source>
        <dbReference type="ARBA" id="ARBA00041418"/>
    </source>
</evidence>
<evidence type="ECO:0000256" key="1">
    <source>
        <dbReference type="ARBA" id="ARBA00004141"/>
    </source>
</evidence>
<dbReference type="GO" id="GO:0032153">
    <property type="term" value="C:cell division site"/>
    <property type="evidence" value="ECO:0007669"/>
    <property type="project" value="TreeGrafter"/>
</dbReference>
<reference evidence="18" key="1">
    <citation type="submission" date="2017-04" db="EMBL/GenBank/DDBJ databases">
        <authorList>
            <person name="Varghese N."/>
            <person name="Submissions S."/>
        </authorList>
    </citation>
    <scope>NUCLEOTIDE SEQUENCE [LARGE SCALE GENOMIC DNA]</scope>
    <source>
        <strain evidence="18">DSM 16512</strain>
    </source>
</reference>
<dbReference type="InterPro" id="IPR001182">
    <property type="entry name" value="FtsW/RodA"/>
</dbReference>
<dbReference type="RefSeq" id="WP_197685257.1">
    <property type="nucleotide sequence ID" value="NZ_AP026671.1"/>
</dbReference>
<feature type="transmembrane region" description="Helical" evidence="16">
    <location>
        <begin position="7"/>
        <end position="33"/>
    </location>
</feature>
<evidence type="ECO:0000256" key="2">
    <source>
        <dbReference type="ARBA" id="ARBA00022676"/>
    </source>
</evidence>
<evidence type="ECO:0000256" key="10">
    <source>
        <dbReference type="ARBA" id="ARBA00033270"/>
    </source>
</evidence>
<keyword evidence="5" id="KW-0133">Cell shape</keyword>
<protein>
    <recommendedName>
        <fullName evidence="12">Probable peptidoglycan glycosyltransferase FtsW</fullName>
        <ecNumber evidence="14">2.4.99.28</ecNumber>
    </recommendedName>
    <alternativeName>
        <fullName evidence="13">Cell division protein FtsW</fullName>
    </alternativeName>
    <alternativeName>
        <fullName evidence="10">Cell wall polymerase</fullName>
    </alternativeName>
    <alternativeName>
        <fullName evidence="9">Peptidoglycan polymerase</fullName>
    </alternativeName>
</protein>
<keyword evidence="7 16" id="KW-1133">Transmembrane helix</keyword>
<dbReference type="GO" id="GO:0015648">
    <property type="term" value="F:lipid-linked peptidoglycan transporter activity"/>
    <property type="evidence" value="ECO:0007669"/>
    <property type="project" value="TreeGrafter"/>
</dbReference>
<evidence type="ECO:0000256" key="15">
    <source>
        <dbReference type="ARBA" id="ARBA00049902"/>
    </source>
</evidence>
<comment type="similarity">
    <text evidence="11">Belongs to the SEDS family. FtsW subfamily.</text>
</comment>
<keyword evidence="17" id="KW-0132">Cell division</keyword>
<evidence type="ECO:0000256" key="5">
    <source>
        <dbReference type="ARBA" id="ARBA00022960"/>
    </source>
</evidence>
<dbReference type="PANTHER" id="PTHR30474">
    <property type="entry name" value="CELL CYCLE PROTEIN"/>
    <property type="match status" value="1"/>
</dbReference>
<evidence type="ECO:0000256" key="6">
    <source>
        <dbReference type="ARBA" id="ARBA00022984"/>
    </source>
</evidence>
<evidence type="ECO:0000256" key="14">
    <source>
        <dbReference type="ARBA" id="ARBA00044770"/>
    </source>
</evidence>
<dbReference type="GO" id="GO:0008360">
    <property type="term" value="P:regulation of cell shape"/>
    <property type="evidence" value="ECO:0007669"/>
    <property type="project" value="UniProtKB-KW"/>
</dbReference>
<keyword evidence="17" id="KW-0131">Cell cycle</keyword>
<feature type="transmembrane region" description="Helical" evidence="16">
    <location>
        <begin position="66"/>
        <end position="85"/>
    </location>
</feature>
<evidence type="ECO:0000256" key="16">
    <source>
        <dbReference type="SAM" id="Phobius"/>
    </source>
</evidence>
<dbReference type="EC" id="2.4.99.28" evidence="14"/>
<evidence type="ECO:0000256" key="11">
    <source>
        <dbReference type="ARBA" id="ARBA00038053"/>
    </source>
</evidence>
<evidence type="ECO:0000256" key="12">
    <source>
        <dbReference type="ARBA" id="ARBA00041185"/>
    </source>
</evidence>
<sequence>MQKSIFLIATAIITVSIFTSYSLTVYTTLYFGYDQYHFFIRQALFGFAAIGVMWFIANLHPKYAKALGLGLFIIFFLLMFLMNFLPQSLVTAVGGAKRWIKFPFFSLAPVEFFKVGFVFFLAWSFSRKFEKNSPKKFLHELILVIPYLTVFLLAAVSIAIFQNDIGQVIVLGLTFVILFFFAGRSFKLFILLLGIAFAVFILFINISAHRIARIKMWWASAQKYILSFMPDWIAQELKLDNVKESYQIINSLHAIHNGGFLGQGIGNGELKLGFLSEVHTDFVLSGLTEEIGFVGIALLMVLYILLLHKLFKLANQTQDKITYLFSVGVAMLIGFSLLINAYGISSLLPVKGIAVPMLSYGGSSMIANGVALGMVLLLSRREKA</sequence>
<gene>
    <name evidence="17" type="ORF">SAMN05660197_0084</name>
</gene>
<evidence type="ECO:0000256" key="3">
    <source>
        <dbReference type="ARBA" id="ARBA00022679"/>
    </source>
</evidence>
<evidence type="ECO:0000256" key="7">
    <source>
        <dbReference type="ARBA" id="ARBA00022989"/>
    </source>
</evidence>
<keyword evidence="2" id="KW-0328">Glycosyltransferase</keyword>
<comment type="catalytic activity">
    <reaction evidence="15">
        <text>[GlcNAc-(1-&gt;4)-Mur2Ac(oyl-L-Ala-gamma-D-Glu-L-Lys-D-Ala-D-Ala)](n)-di-trans,octa-cis-undecaprenyl diphosphate + beta-D-GlcNAc-(1-&gt;4)-Mur2Ac(oyl-L-Ala-gamma-D-Glu-L-Lys-D-Ala-D-Ala)-di-trans,octa-cis-undecaprenyl diphosphate = [GlcNAc-(1-&gt;4)-Mur2Ac(oyl-L-Ala-gamma-D-Glu-L-Lys-D-Ala-D-Ala)](n+1)-di-trans,octa-cis-undecaprenyl diphosphate + di-trans,octa-cis-undecaprenyl diphosphate + H(+)</text>
        <dbReference type="Rhea" id="RHEA:23708"/>
        <dbReference type="Rhea" id="RHEA-COMP:9602"/>
        <dbReference type="Rhea" id="RHEA-COMP:9603"/>
        <dbReference type="ChEBI" id="CHEBI:15378"/>
        <dbReference type="ChEBI" id="CHEBI:58405"/>
        <dbReference type="ChEBI" id="CHEBI:60033"/>
        <dbReference type="ChEBI" id="CHEBI:78435"/>
        <dbReference type="EC" id="2.4.99.28"/>
    </reaction>
</comment>
<proteinExistence type="inferred from homology"/>
<feature type="transmembrane region" description="Helical" evidence="16">
    <location>
        <begin position="357"/>
        <end position="378"/>
    </location>
</feature>
<comment type="subcellular location">
    <subcellularLocation>
        <location evidence="1">Membrane</location>
        <topology evidence="1">Multi-pass membrane protein</topology>
    </subcellularLocation>
</comment>
<keyword evidence="6" id="KW-0573">Peptidoglycan synthesis</keyword>
<evidence type="ECO:0000256" key="8">
    <source>
        <dbReference type="ARBA" id="ARBA00023136"/>
    </source>
</evidence>
<evidence type="ECO:0000256" key="9">
    <source>
        <dbReference type="ARBA" id="ARBA00032370"/>
    </source>
</evidence>
<feature type="transmembrane region" description="Helical" evidence="16">
    <location>
        <begin position="137"/>
        <end position="159"/>
    </location>
</feature>
<dbReference type="GO" id="GO:0008955">
    <property type="term" value="F:peptidoglycan glycosyltransferase activity"/>
    <property type="evidence" value="ECO:0007669"/>
    <property type="project" value="UniProtKB-EC"/>
</dbReference>
<dbReference type="EMBL" id="FWWZ01000001">
    <property type="protein sequence ID" value="SMC08336.1"/>
    <property type="molecule type" value="Genomic_DNA"/>
</dbReference>
<dbReference type="AlphaFoldDB" id="A0A1W1WQ19"/>
<dbReference type="GO" id="GO:0009252">
    <property type="term" value="P:peptidoglycan biosynthetic process"/>
    <property type="evidence" value="ECO:0007669"/>
    <property type="project" value="UniProtKB-KW"/>
</dbReference>
<dbReference type="STRING" id="1069081.SAMN05660197_0084"/>
<feature type="transmembrane region" description="Helical" evidence="16">
    <location>
        <begin position="323"/>
        <end position="345"/>
    </location>
</feature>
<dbReference type="GO" id="GO:0051301">
    <property type="term" value="P:cell division"/>
    <property type="evidence" value="ECO:0007669"/>
    <property type="project" value="UniProtKB-KW"/>
</dbReference>
<dbReference type="GO" id="GO:0005886">
    <property type="term" value="C:plasma membrane"/>
    <property type="evidence" value="ECO:0007669"/>
    <property type="project" value="TreeGrafter"/>
</dbReference>
<feature type="transmembrane region" description="Helical" evidence="16">
    <location>
        <begin position="291"/>
        <end position="311"/>
    </location>
</feature>
<accession>A0A1W1WQ19</accession>